<keyword evidence="2" id="KW-1185">Reference proteome</keyword>
<dbReference type="Proteomes" id="UP001362999">
    <property type="component" value="Unassembled WGS sequence"/>
</dbReference>
<proteinExistence type="predicted"/>
<dbReference type="EMBL" id="JAWWNJ010000001">
    <property type="protein sequence ID" value="KAK7063654.1"/>
    <property type="molecule type" value="Genomic_DNA"/>
</dbReference>
<protein>
    <recommendedName>
        <fullName evidence="3">Mediator complex subunit 10</fullName>
    </recommendedName>
</protein>
<evidence type="ECO:0000313" key="1">
    <source>
        <dbReference type="EMBL" id="KAK7063654.1"/>
    </source>
</evidence>
<evidence type="ECO:0008006" key="3">
    <source>
        <dbReference type="Google" id="ProtNLM"/>
    </source>
</evidence>
<reference evidence="1 2" key="1">
    <citation type="journal article" date="2024" name="J Genomics">
        <title>Draft genome sequencing and assembly of Favolaschia claudopus CIRM-BRFM 2984 isolated from oak limbs.</title>
        <authorList>
            <person name="Navarro D."/>
            <person name="Drula E."/>
            <person name="Chaduli D."/>
            <person name="Cazenave R."/>
            <person name="Ahrendt S."/>
            <person name="Wang J."/>
            <person name="Lipzen A."/>
            <person name="Daum C."/>
            <person name="Barry K."/>
            <person name="Grigoriev I.V."/>
            <person name="Favel A."/>
            <person name="Rosso M.N."/>
            <person name="Martin F."/>
        </authorList>
    </citation>
    <scope>NUCLEOTIDE SEQUENCE [LARGE SCALE GENOMIC DNA]</scope>
    <source>
        <strain evidence="1 2">CIRM-BRFM 2984</strain>
    </source>
</reference>
<accession>A0AAW0EFB7</accession>
<gene>
    <name evidence="1" type="ORF">R3P38DRAFT_7678</name>
</gene>
<evidence type="ECO:0000313" key="2">
    <source>
        <dbReference type="Proteomes" id="UP001362999"/>
    </source>
</evidence>
<dbReference type="AlphaFoldDB" id="A0AAW0EFB7"/>
<comment type="caution">
    <text evidence="1">The sequence shown here is derived from an EMBL/GenBank/DDBJ whole genome shotgun (WGS) entry which is preliminary data.</text>
</comment>
<organism evidence="1 2">
    <name type="scientific">Favolaschia claudopus</name>
    <dbReference type="NCBI Taxonomy" id="2862362"/>
    <lineage>
        <taxon>Eukaryota</taxon>
        <taxon>Fungi</taxon>
        <taxon>Dikarya</taxon>
        <taxon>Basidiomycota</taxon>
        <taxon>Agaricomycotina</taxon>
        <taxon>Agaricomycetes</taxon>
        <taxon>Agaricomycetidae</taxon>
        <taxon>Agaricales</taxon>
        <taxon>Marasmiineae</taxon>
        <taxon>Mycenaceae</taxon>
        <taxon>Favolaschia</taxon>
    </lineage>
</organism>
<sequence length="75" mass="8438">MGSTAHPELHSLLNNLRNIHDALLNFKPLVGLPPILDSSTEADSNDDGQWLRHENIPGIKKLRESIKFDIDILNK</sequence>
<name>A0AAW0EFB7_9AGAR</name>